<protein>
    <submittedName>
        <fullName evidence="1">18470_t:CDS:1</fullName>
    </submittedName>
</protein>
<dbReference type="EMBL" id="CAJVQC010002569">
    <property type="protein sequence ID" value="CAG8513545.1"/>
    <property type="molecule type" value="Genomic_DNA"/>
</dbReference>
<name>A0ACA9L6I8_9GLOM</name>
<keyword evidence="2" id="KW-1185">Reference proteome</keyword>
<reference evidence="1" key="1">
    <citation type="submission" date="2021-06" db="EMBL/GenBank/DDBJ databases">
        <authorList>
            <person name="Kallberg Y."/>
            <person name="Tangrot J."/>
            <person name="Rosling A."/>
        </authorList>
    </citation>
    <scope>NUCLEOTIDE SEQUENCE</scope>
    <source>
        <strain evidence="1">MA461A</strain>
    </source>
</reference>
<comment type="caution">
    <text evidence="1">The sequence shown here is derived from an EMBL/GenBank/DDBJ whole genome shotgun (WGS) entry which is preliminary data.</text>
</comment>
<gene>
    <name evidence="1" type="ORF">RPERSI_LOCUS2368</name>
</gene>
<evidence type="ECO:0000313" key="2">
    <source>
        <dbReference type="Proteomes" id="UP000789920"/>
    </source>
</evidence>
<sequence length="124" mass="14366">MVPILIELKKNCQLSISNNNNIADINNDDNNFQDLFDDNDITTDEEEEDEQAYTPINLRCKNLSFVSFAKRFATENLLRDEYEKMKNNIDKEKKNVRTEVKSTSVKKTTKSSILSSFKKHTPVT</sequence>
<accession>A0ACA9L6I8</accession>
<dbReference type="Proteomes" id="UP000789920">
    <property type="component" value="Unassembled WGS sequence"/>
</dbReference>
<proteinExistence type="predicted"/>
<organism evidence="1 2">
    <name type="scientific">Racocetra persica</name>
    <dbReference type="NCBI Taxonomy" id="160502"/>
    <lineage>
        <taxon>Eukaryota</taxon>
        <taxon>Fungi</taxon>
        <taxon>Fungi incertae sedis</taxon>
        <taxon>Mucoromycota</taxon>
        <taxon>Glomeromycotina</taxon>
        <taxon>Glomeromycetes</taxon>
        <taxon>Diversisporales</taxon>
        <taxon>Gigasporaceae</taxon>
        <taxon>Racocetra</taxon>
    </lineage>
</organism>
<feature type="non-terminal residue" evidence="1">
    <location>
        <position position="124"/>
    </location>
</feature>
<evidence type="ECO:0000313" key="1">
    <source>
        <dbReference type="EMBL" id="CAG8513545.1"/>
    </source>
</evidence>